<dbReference type="GO" id="GO:0008270">
    <property type="term" value="F:zinc ion binding"/>
    <property type="evidence" value="ECO:0007669"/>
    <property type="project" value="InterPro"/>
</dbReference>
<dbReference type="PANTHER" id="PTHR46072:SF1">
    <property type="entry name" value="AMIDASE"/>
    <property type="match status" value="1"/>
</dbReference>
<dbReference type="GO" id="GO:0000981">
    <property type="term" value="F:DNA-binding transcription factor activity, RNA polymerase II-specific"/>
    <property type="evidence" value="ECO:0007669"/>
    <property type="project" value="InterPro"/>
</dbReference>
<dbReference type="GO" id="GO:0004040">
    <property type="term" value="F:amidase activity"/>
    <property type="evidence" value="ECO:0007669"/>
    <property type="project" value="UniProtKB-EC"/>
</dbReference>
<evidence type="ECO:0000256" key="2">
    <source>
        <dbReference type="ARBA" id="ARBA00009199"/>
    </source>
</evidence>
<dbReference type="InterPro" id="IPR036928">
    <property type="entry name" value="AS_sf"/>
</dbReference>
<reference evidence="10" key="2">
    <citation type="journal article" date="2023" name="IMA Fungus">
        <title>Comparative genomic study of the Penicillium genus elucidates a diverse pangenome and 15 lateral gene transfer events.</title>
        <authorList>
            <person name="Petersen C."/>
            <person name="Sorensen T."/>
            <person name="Nielsen M.R."/>
            <person name="Sondergaard T.E."/>
            <person name="Sorensen J.L."/>
            <person name="Fitzpatrick D.A."/>
            <person name="Frisvad J.C."/>
            <person name="Nielsen K.L."/>
        </authorList>
    </citation>
    <scope>NUCLEOTIDE SEQUENCE</scope>
    <source>
        <strain evidence="10">IBT 17660</strain>
    </source>
</reference>
<organism evidence="10 11">
    <name type="scientific">Penicillium desertorum</name>
    <dbReference type="NCBI Taxonomy" id="1303715"/>
    <lineage>
        <taxon>Eukaryota</taxon>
        <taxon>Fungi</taxon>
        <taxon>Dikarya</taxon>
        <taxon>Ascomycota</taxon>
        <taxon>Pezizomycotina</taxon>
        <taxon>Eurotiomycetes</taxon>
        <taxon>Eurotiomycetidae</taxon>
        <taxon>Eurotiales</taxon>
        <taxon>Aspergillaceae</taxon>
        <taxon>Penicillium</taxon>
    </lineage>
</organism>
<keyword evidence="8" id="KW-0539">Nucleus</keyword>
<comment type="caution">
    <text evidence="10">The sequence shown here is derived from an EMBL/GenBank/DDBJ whole genome shotgun (WGS) entry which is preliminary data.</text>
</comment>
<feature type="domain" description="Zn(2)-C6 fungal-type" evidence="9">
    <location>
        <begin position="14"/>
        <end position="44"/>
    </location>
</feature>
<dbReference type="Gene3D" id="4.10.240.10">
    <property type="entry name" value="Zn(2)-C6 fungal-type DNA-binding domain"/>
    <property type="match status" value="1"/>
</dbReference>
<dbReference type="Proteomes" id="UP001147760">
    <property type="component" value="Unassembled WGS sequence"/>
</dbReference>
<dbReference type="Gene3D" id="3.90.1300.10">
    <property type="entry name" value="Amidase signature (AS) domain"/>
    <property type="match status" value="1"/>
</dbReference>
<dbReference type="SUPFAM" id="SSF75304">
    <property type="entry name" value="Amidase signature (AS) enzymes"/>
    <property type="match status" value="1"/>
</dbReference>
<evidence type="ECO:0000256" key="6">
    <source>
        <dbReference type="ARBA" id="ARBA00023125"/>
    </source>
</evidence>
<dbReference type="InterPro" id="IPR001138">
    <property type="entry name" value="Zn2Cys6_DnaBD"/>
</dbReference>
<dbReference type="EC" id="3.5.1.4" evidence="3"/>
<dbReference type="AlphaFoldDB" id="A0A9W9WSY1"/>
<dbReference type="PANTHER" id="PTHR46072">
    <property type="entry name" value="AMIDASE-RELATED-RELATED"/>
    <property type="match status" value="1"/>
</dbReference>
<name>A0A9W9WSY1_9EURO</name>
<dbReference type="Pfam" id="PF01425">
    <property type="entry name" value="Amidase"/>
    <property type="match status" value="1"/>
</dbReference>
<dbReference type="GO" id="GO:0003677">
    <property type="term" value="F:DNA binding"/>
    <property type="evidence" value="ECO:0007669"/>
    <property type="project" value="UniProtKB-KW"/>
</dbReference>
<dbReference type="PROSITE" id="PS00571">
    <property type="entry name" value="AMIDASES"/>
    <property type="match status" value="1"/>
</dbReference>
<reference evidence="10" key="1">
    <citation type="submission" date="2022-12" db="EMBL/GenBank/DDBJ databases">
        <authorList>
            <person name="Petersen C."/>
        </authorList>
    </citation>
    <scope>NUCLEOTIDE SEQUENCE</scope>
    <source>
        <strain evidence="10">IBT 17660</strain>
    </source>
</reference>
<evidence type="ECO:0000256" key="5">
    <source>
        <dbReference type="ARBA" id="ARBA00023015"/>
    </source>
</evidence>
<evidence type="ECO:0000313" key="10">
    <source>
        <dbReference type="EMBL" id="KAJ5472916.1"/>
    </source>
</evidence>
<dbReference type="Pfam" id="PF00172">
    <property type="entry name" value="Zn_clus"/>
    <property type="match status" value="1"/>
</dbReference>
<sequence length="925" mass="101801">MKGKKPRGIRHDRDCGRCKVRGIKCDLNRPRCQACLQGGEACHYPQRVVWVDDKKKPKRPKGTSQIHDKETPNVEVYKSASINLYGFIDLLDAFCQQIQSSSRDIPEEGIQLISRTLSFARSRIQDANNKESLQSHLVALTNLSQVIQSAHPIALFGIATFAMFEVCCGSFGNWHCHLQGARSLLDLHCQHKADLDDLCGEISGLADVLAYLVWFDVTGALVRESPLIFEDWHRETLSPGFFDSVGCPADTFDLFVYLVKQRDSNGIRAMDLSARALAQILQLNTGESTDRNLATTVYRGAAAIMAFSRAGMATGGDPSASTYHSNVVSSMVDRACHAIAEIPSTSRFYVHLATPAYLIGMSASTARHFYIFIISIEIPPWLPRTKTVALKSAQTSFPSYPPEWRLHPVPSIESAPNALAYIHRILSPEELALTEETDIAVLLRKLSSGELSSLKLTRVFAKRAALAHQLTTCCTEIFFEQAFAVAQELDDYLAKTGKTVGPLHGLPISIKDLFSVEGVDTSIGWVGLTNNPAKADKSVARTLRRLGAVLYVKTNLPQSMMMSDSYNHVFGQCVNPFNRQLISGGSSGGEGSLVAARGSVLGIGTDLGGSIRIPAALCGLYGLSPSPGRHPYERGNPGQDIVRSVAGPMACSLATIERYMEVLPEVRPWEVDQHVAPVAWRKELASPGAKKFRIGFLVDDGVVRVQPPIARAMREVIEALKAEGHEVFEWDASSHSYAYELWAKAIFSDGGEGCRRQIEKTGEPLIEGMLVGKPEDTLTTSQTHQLNADKYNFESAYLDRWISSDIDALIMPNTAWVGYKPWTWVKSSAYVGYTSIWNFLGYAALAVPVTTVSRTKDVPDEEWLVHVPRNDSDRFNKLQYDINLVEGMPVGIQVVGGRFGEEKCVAVAKAIEQAIQGKILPRARL</sequence>
<dbReference type="SUPFAM" id="SSF57701">
    <property type="entry name" value="Zn2/Cys6 DNA-binding domain"/>
    <property type="match status" value="1"/>
</dbReference>
<dbReference type="InterPro" id="IPR021858">
    <property type="entry name" value="Fun_TF"/>
</dbReference>
<evidence type="ECO:0000256" key="3">
    <source>
        <dbReference type="ARBA" id="ARBA00012922"/>
    </source>
</evidence>
<evidence type="ECO:0000259" key="9">
    <source>
        <dbReference type="PROSITE" id="PS50048"/>
    </source>
</evidence>
<evidence type="ECO:0000313" key="11">
    <source>
        <dbReference type="Proteomes" id="UP001147760"/>
    </source>
</evidence>
<evidence type="ECO:0000256" key="4">
    <source>
        <dbReference type="ARBA" id="ARBA00022801"/>
    </source>
</evidence>
<evidence type="ECO:0000256" key="1">
    <source>
        <dbReference type="ARBA" id="ARBA00001311"/>
    </source>
</evidence>
<gene>
    <name evidence="10" type="ORF">N7530_006917</name>
</gene>
<proteinExistence type="inferred from homology"/>
<keyword evidence="5" id="KW-0805">Transcription regulation</keyword>
<keyword evidence="6" id="KW-0238">DNA-binding</keyword>
<dbReference type="EMBL" id="JAPWDO010000004">
    <property type="protein sequence ID" value="KAJ5472916.1"/>
    <property type="molecule type" value="Genomic_DNA"/>
</dbReference>
<dbReference type="InterPro" id="IPR036864">
    <property type="entry name" value="Zn2-C6_fun-type_DNA-bd_sf"/>
</dbReference>
<dbReference type="Pfam" id="PF11951">
    <property type="entry name" value="Fungal_trans_2"/>
    <property type="match status" value="1"/>
</dbReference>
<keyword evidence="7" id="KW-0804">Transcription</keyword>
<accession>A0A9W9WSY1</accession>
<comment type="similarity">
    <text evidence="2">Belongs to the amidase family.</text>
</comment>
<dbReference type="OrthoDB" id="6428749at2759"/>
<dbReference type="InterPro" id="IPR023631">
    <property type="entry name" value="Amidase_dom"/>
</dbReference>
<protein>
    <recommendedName>
        <fullName evidence="3">amidase</fullName>
        <ecNumber evidence="3">3.5.1.4</ecNumber>
    </recommendedName>
</protein>
<dbReference type="CDD" id="cd00067">
    <property type="entry name" value="GAL4"/>
    <property type="match status" value="1"/>
</dbReference>
<comment type="catalytic activity">
    <reaction evidence="1">
        <text>a monocarboxylic acid amide + H2O = a monocarboxylate + NH4(+)</text>
        <dbReference type="Rhea" id="RHEA:12020"/>
        <dbReference type="ChEBI" id="CHEBI:15377"/>
        <dbReference type="ChEBI" id="CHEBI:28938"/>
        <dbReference type="ChEBI" id="CHEBI:35757"/>
        <dbReference type="ChEBI" id="CHEBI:83628"/>
        <dbReference type="EC" id="3.5.1.4"/>
    </reaction>
</comment>
<dbReference type="PROSITE" id="PS50048">
    <property type="entry name" value="ZN2_CY6_FUNGAL_2"/>
    <property type="match status" value="1"/>
</dbReference>
<evidence type="ECO:0000256" key="7">
    <source>
        <dbReference type="ARBA" id="ARBA00023163"/>
    </source>
</evidence>
<keyword evidence="4" id="KW-0378">Hydrolase</keyword>
<evidence type="ECO:0000256" key="8">
    <source>
        <dbReference type="ARBA" id="ARBA00023242"/>
    </source>
</evidence>
<dbReference type="InterPro" id="IPR020556">
    <property type="entry name" value="Amidase_CS"/>
</dbReference>
<keyword evidence="11" id="KW-1185">Reference proteome</keyword>